<feature type="compositionally biased region" description="Acidic residues" evidence="1">
    <location>
        <begin position="41"/>
        <end position="55"/>
    </location>
</feature>
<dbReference type="EMBL" id="JBJUIK010000008">
    <property type="protein sequence ID" value="KAL3519238.1"/>
    <property type="molecule type" value="Genomic_DNA"/>
</dbReference>
<evidence type="ECO:0000256" key="1">
    <source>
        <dbReference type="SAM" id="MobiDB-lite"/>
    </source>
</evidence>
<comment type="caution">
    <text evidence="2">The sequence shown here is derived from an EMBL/GenBank/DDBJ whole genome shotgun (WGS) entry which is preliminary data.</text>
</comment>
<organism evidence="2 3">
    <name type="scientific">Cinchona calisaya</name>
    <dbReference type="NCBI Taxonomy" id="153742"/>
    <lineage>
        <taxon>Eukaryota</taxon>
        <taxon>Viridiplantae</taxon>
        <taxon>Streptophyta</taxon>
        <taxon>Embryophyta</taxon>
        <taxon>Tracheophyta</taxon>
        <taxon>Spermatophyta</taxon>
        <taxon>Magnoliopsida</taxon>
        <taxon>eudicotyledons</taxon>
        <taxon>Gunneridae</taxon>
        <taxon>Pentapetalae</taxon>
        <taxon>asterids</taxon>
        <taxon>lamiids</taxon>
        <taxon>Gentianales</taxon>
        <taxon>Rubiaceae</taxon>
        <taxon>Cinchonoideae</taxon>
        <taxon>Cinchoneae</taxon>
        <taxon>Cinchona</taxon>
    </lineage>
</organism>
<dbReference type="Proteomes" id="UP001630127">
    <property type="component" value="Unassembled WGS sequence"/>
</dbReference>
<sequence length="78" mass="9156">MAAARGQRRRGDESNQEKHVPFQEMKQVQGQPNGEVNGMMEDFEEGPEKDPEEEPKENHGVDIEEESESRDEMWLWIR</sequence>
<dbReference type="AlphaFoldDB" id="A0ABD2ZIQ3"/>
<gene>
    <name evidence="2" type="ORF">ACH5RR_017387</name>
</gene>
<evidence type="ECO:0008006" key="4">
    <source>
        <dbReference type="Google" id="ProtNLM"/>
    </source>
</evidence>
<feature type="compositionally biased region" description="Basic and acidic residues" evidence="1">
    <location>
        <begin position="9"/>
        <end position="21"/>
    </location>
</feature>
<evidence type="ECO:0000313" key="3">
    <source>
        <dbReference type="Proteomes" id="UP001630127"/>
    </source>
</evidence>
<proteinExistence type="predicted"/>
<keyword evidence="3" id="KW-1185">Reference proteome</keyword>
<reference evidence="2 3" key="1">
    <citation type="submission" date="2024-11" db="EMBL/GenBank/DDBJ databases">
        <title>A near-complete genome assembly of Cinchona calisaya.</title>
        <authorList>
            <person name="Lian D.C."/>
            <person name="Zhao X.W."/>
            <person name="Wei L."/>
        </authorList>
    </citation>
    <scope>NUCLEOTIDE SEQUENCE [LARGE SCALE GENOMIC DNA]</scope>
    <source>
        <tissue evidence="2">Nenye</tissue>
    </source>
</reference>
<evidence type="ECO:0000313" key="2">
    <source>
        <dbReference type="EMBL" id="KAL3519238.1"/>
    </source>
</evidence>
<name>A0ABD2ZIQ3_9GENT</name>
<protein>
    <recommendedName>
        <fullName evidence="4">GAGE domain-containing protein</fullName>
    </recommendedName>
</protein>
<feature type="region of interest" description="Disordered" evidence="1">
    <location>
        <begin position="1"/>
        <end position="78"/>
    </location>
</feature>
<accession>A0ABD2ZIQ3</accession>